<accession>A0A9Q3GYC1</accession>
<sequence length="130" mass="14448">MRPTTYLQSQVGPKPQVGPPEPNLAPNLISPTNGQKDSRTQNGQEKRIGHFQPLAFGKSPEATKSSSAKFPLHSGERLFFTNVLHTMDSGMVHVWYNIPLCTNFAQKSNGDGFRTKLGHFKPSPQIHHPF</sequence>
<gene>
    <name evidence="2" type="ORF">O181_023099</name>
</gene>
<keyword evidence="3" id="KW-1185">Reference proteome</keyword>
<evidence type="ECO:0000256" key="1">
    <source>
        <dbReference type="SAM" id="MobiDB-lite"/>
    </source>
</evidence>
<evidence type="ECO:0000313" key="2">
    <source>
        <dbReference type="EMBL" id="MBW0483384.1"/>
    </source>
</evidence>
<name>A0A9Q3GYC1_9BASI</name>
<feature type="compositionally biased region" description="Basic and acidic residues" evidence="1">
    <location>
        <begin position="36"/>
        <end position="48"/>
    </location>
</feature>
<dbReference type="AlphaFoldDB" id="A0A9Q3GYC1"/>
<comment type="caution">
    <text evidence="2">The sequence shown here is derived from an EMBL/GenBank/DDBJ whole genome shotgun (WGS) entry which is preliminary data.</text>
</comment>
<protein>
    <submittedName>
        <fullName evidence="2">Uncharacterized protein</fullName>
    </submittedName>
</protein>
<evidence type="ECO:0000313" key="3">
    <source>
        <dbReference type="Proteomes" id="UP000765509"/>
    </source>
</evidence>
<feature type="compositionally biased region" description="Polar residues" evidence="1">
    <location>
        <begin position="1"/>
        <end position="11"/>
    </location>
</feature>
<feature type="region of interest" description="Disordered" evidence="1">
    <location>
        <begin position="1"/>
        <end position="68"/>
    </location>
</feature>
<reference evidence="2" key="1">
    <citation type="submission" date="2021-03" db="EMBL/GenBank/DDBJ databases">
        <title>Draft genome sequence of rust myrtle Austropuccinia psidii MF-1, a brazilian biotype.</title>
        <authorList>
            <person name="Quecine M.C."/>
            <person name="Pachon D.M.R."/>
            <person name="Bonatelli M.L."/>
            <person name="Correr F.H."/>
            <person name="Franceschini L.M."/>
            <person name="Leite T.F."/>
            <person name="Margarido G.R.A."/>
            <person name="Almeida C.A."/>
            <person name="Ferrarezi J.A."/>
            <person name="Labate C.A."/>
        </authorList>
    </citation>
    <scope>NUCLEOTIDE SEQUENCE</scope>
    <source>
        <strain evidence="2">MF-1</strain>
    </source>
</reference>
<dbReference type="Proteomes" id="UP000765509">
    <property type="component" value="Unassembled WGS sequence"/>
</dbReference>
<proteinExistence type="predicted"/>
<dbReference type="EMBL" id="AVOT02007209">
    <property type="protein sequence ID" value="MBW0483384.1"/>
    <property type="molecule type" value="Genomic_DNA"/>
</dbReference>
<organism evidence="2 3">
    <name type="scientific">Austropuccinia psidii MF-1</name>
    <dbReference type="NCBI Taxonomy" id="1389203"/>
    <lineage>
        <taxon>Eukaryota</taxon>
        <taxon>Fungi</taxon>
        <taxon>Dikarya</taxon>
        <taxon>Basidiomycota</taxon>
        <taxon>Pucciniomycotina</taxon>
        <taxon>Pucciniomycetes</taxon>
        <taxon>Pucciniales</taxon>
        <taxon>Sphaerophragmiaceae</taxon>
        <taxon>Austropuccinia</taxon>
    </lineage>
</organism>